<gene>
    <name evidence="11" type="ORF">ERUC_LOCUS13469</name>
</gene>
<dbReference type="InterPro" id="IPR029071">
    <property type="entry name" value="Ubiquitin-like_domsf"/>
</dbReference>
<dbReference type="InterPro" id="IPR000626">
    <property type="entry name" value="Ubiquitin-like_dom"/>
</dbReference>
<evidence type="ECO:0000256" key="6">
    <source>
        <dbReference type="ARBA" id="ARBA00023187"/>
    </source>
</evidence>
<dbReference type="Gene3D" id="3.10.20.90">
    <property type="entry name" value="Phosphatidylinositol 3-kinase Catalytic Subunit, Chain A, domain 1"/>
    <property type="match status" value="1"/>
</dbReference>
<evidence type="ECO:0000256" key="2">
    <source>
        <dbReference type="ARBA" id="ARBA00004496"/>
    </source>
</evidence>
<accession>A0ABC8JQD9</accession>
<dbReference type="Pfam" id="PF22782">
    <property type="entry name" value="SDE2"/>
    <property type="match status" value="1"/>
</dbReference>
<keyword evidence="6" id="KW-0508">mRNA splicing</keyword>
<evidence type="ECO:0000256" key="5">
    <source>
        <dbReference type="ARBA" id="ARBA00022664"/>
    </source>
</evidence>
<proteinExistence type="inferred from homology"/>
<dbReference type="Pfam" id="PF00240">
    <property type="entry name" value="ubiquitin"/>
    <property type="match status" value="1"/>
</dbReference>
<dbReference type="PANTHER" id="PTHR12786">
    <property type="entry name" value="SPLICING FACTOR SF3A-RELATED"/>
    <property type="match status" value="1"/>
</dbReference>
<dbReference type="InterPro" id="IPR053822">
    <property type="entry name" value="SDE2-like_dom"/>
</dbReference>
<keyword evidence="5" id="KW-0507">mRNA processing</keyword>
<protein>
    <recommendedName>
        <fullName evidence="10">Ubiquitin-like domain-containing protein</fullName>
    </recommendedName>
</protein>
<sequence length="410" mass="44603">MADQNPKPLQFFVKLLNGKSLTLTFPSPSAYGDQIKQRIFDHTQIPTHLQRLIHGGHQISDGSTVSQSDSTVNLVLSLRGGKGGFGSLLRGAATKAGQKKTNNFDACRDMSGRRLRHVNAEKRLEEWKEGEEERRLEKLAHEFLKKQASRVKEGVGNGATQKYVKKYKEESDKCIVAVDLALEESFKNGKRKVYAESEKSKRLKIWKGKRAVGDSDSDDSSDEEDEESVVLKNGSSQAVLDKGIGESSGSVMDGGKASSSSGSEEEKDIVVHQSSKGEITGVQVISEEKMDDSPVAVVQTEKEEENSSGDAEKSVKAAAEKQDNDSEVKTVGAAGETESVAAAALPAGPLNFDDFNSAKDMEVMGMERLKTELQSRGLKCGGTLQERAARLFLLKSTPLDKLPKKLLAKK</sequence>
<dbReference type="AlphaFoldDB" id="A0ABC8JQD9"/>
<dbReference type="Pfam" id="PF13297">
    <property type="entry name" value="SDE2_2C"/>
    <property type="match status" value="1"/>
</dbReference>
<dbReference type="GO" id="GO:0005737">
    <property type="term" value="C:cytoplasm"/>
    <property type="evidence" value="ECO:0007669"/>
    <property type="project" value="UniProtKB-SubCell"/>
</dbReference>
<comment type="caution">
    <text evidence="11">The sequence shown here is derived from an EMBL/GenBank/DDBJ whole genome shotgun (WGS) entry which is preliminary data.</text>
</comment>
<dbReference type="GO" id="GO:0005634">
    <property type="term" value="C:nucleus"/>
    <property type="evidence" value="ECO:0007669"/>
    <property type="project" value="UniProtKB-SubCell"/>
</dbReference>
<keyword evidence="8" id="KW-0131">Cell cycle</keyword>
<comment type="subcellular location">
    <subcellularLocation>
        <location evidence="2">Cytoplasm</location>
    </subcellularLocation>
    <subcellularLocation>
        <location evidence="1">Nucleus</location>
    </subcellularLocation>
</comment>
<dbReference type="Proteomes" id="UP001642260">
    <property type="component" value="Unassembled WGS sequence"/>
</dbReference>
<comment type="similarity">
    <text evidence="3">Belongs to the SDE2 family.</text>
</comment>
<evidence type="ECO:0000256" key="1">
    <source>
        <dbReference type="ARBA" id="ARBA00004123"/>
    </source>
</evidence>
<feature type="region of interest" description="Disordered" evidence="9">
    <location>
        <begin position="208"/>
        <end position="330"/>
    </location>
</feature>
<evidence type="ECO:0000313" key="11">
    <source>
        <dbReference type="EMBL" id="CAH8335120.1"/>
    </source>
</evidence>
<dbReference type="EMBL" id="CAKOAT010127376">
    <property type="protein sequence ID" value="CAH8335120.1"/>
    <property type="molecule type" value="Genomic_DNA"/>
</dbReference>
<feature type="domain" description="Ubiquitin-like" evidence="10">
    <location>
        <begin position="9"/>
        <end position="67"/>
    </location>
</feature>
<feature type="compositionally biased region" description="Acidic residues" evidence="9">
    <location>
        <begin position="215"/>
        <end position="228"/>
    </location>
</feature>
<reference evidence="11 12" key="1">
    <citation type="submission" date="2022-03" db="EMBL/GenBank/DDBJ databases">
        <authorList>
            <person name="Macdonald S."/>
            <person name="Ahmed S."/>
            <person name="Newling K."/>
        </authorList>
    </citation>
    <scope>NUCLEOTIDE SEQUENCE [LARGE SCALE GENOMIC DNA]</scope>
</reference>
<dbReference type="GO" id="GO:0008380">
    <property type="term" value="P:RNA splicing"/>
    <property type="evidence" value="ECO:0007669"/>
    <property type="project" value="UniProtKB-KW"/>
</dbReference>
<feature type="compositionally biased region" description="Basic and acidic residues" evidence="9">
    <location>
        <begin position="310"/>
        <end position="328"/>
    </location>
</feature>
<evidence type="ECO:0000256" key="7">
    <source>
        <dbReference type="ARBA" id="ARBA00023242"/>
    </source>
</evidence>
<evidence type="ECO:0000256" key="4">
    <source>
        <dbReference type="ARBA" id="ARBA00022490"/>
    </source>
</evidence>
<name>A0ABC8JQD9_ERUVS</name>
<evidence type="ECO:0000313" key="12">
    <source>
        <dbReference type="Proteomes" id="UP001642260"/>
    </source>
</evidence>
<dbReference type="SUPFAM" id="SSF54236">
    <property type="entry name" value="Ubiquitin-like"/>
    <property type="match status" value="1"/>
</dbReference>
<evidence type="ECO:0000256" key="8">
    <source>
        <dbReference type="ARBA" id="ARBA00023306"/>
    </source>
</evidence>
<keyword evidence="4" id="KW-0963">Cytoplasm</keyword>
<evidence type="ECO:0000256" key="9">
    <source>
        <dbReference type="SAM" id="MobiDB-lite"/>
    </source>
</evidence>
<keyword evidence="12" id="KW-1185">Reference proteome</keyword>
<dbReference type="GO" id="GO:0006397">
    <property type="term" value="P:mRNA processing"/>
    <property type="evidence" value="ECO:0007669"/>
    <property type="project" value="UniProtKB-KW"/>
</dbReference>
<dbReference type="PANTHER" id="PTHR12786:SF1">
    <property type="entry name" value="SPLICING REGULATOR SDE2"/>
    <property type="match status" value="1"/>
</dbReference>
<evidence type="ECO:0000256" key="3">
    <source>
        <dbReference type="ARBA" id="ARBA00008726"/>
    </source>
</evidence>
<evidence type="ECO:0000259" key="10">
    <source>
        <dbReference type="PROSITE" id="PS50053"/>
    </source>
</evidence>
<dbReference type="SMART" id="SM00213">
    <property type="entry name" value="UBQ"/>
    <property type="match status" value="1"/>
</dbReference>
<dbReference type="InterPro" id="IPR051421">
    <property type="entry name" value="RNA_Proc_DNA_Dmg_Regulator"/>
</dbReference>
<dbReference type="InterPro" id="IPR025086">
    <property type="entry name" value="SDE2/SF3A3_SAP"/>
</dbReference>
<organism evidence="11 12">
    <name type="scientific">Eruca vesicaria subsp. sativa</name>
    <name type="common">Garden rocket</name>
    <name type="synonym">Eruca sativa</name>
    <dbReference type="NCBI Taxonomy" id="29727"/>
    <lineage>
        <taxon>Eukaryota</taxon>
        <taxon>Viridiplantae</taxon>
        <taxon>Streptophyta</taxon>
        <taxon>Embryophyta</taxon>
        <taxon>Tracheophyta</taxon>
        <taxon>Spermatophyta</taxon>
        <taxon>Magnoliopsida</taxon>
        <taxon>eudicotyledons</taxon>
        <taxon>Gunneridae</taxon>
        <taxon>Pentapetalae</taxon>
        <taxon>rosids</taxon>
        <taxon>malvids</taxon>
        <taxon>Brassicales</taxon>
        <taxon>Brassicaceae</taxon>
        <taxon>Brassiceae</taxon>
        <taxon>Eruca</taxon>
    </lineage>
</organism>
<dbReference type="PROSITE" id="PS50053">
    <property type="entry name" value="UBIQUITIN_2"/>
    <property type="match status" value="1"/>
</dbReference>
<keyword evidence="7" id="KW-0539">Nucleus</keyword>